<reference evidence="2 3" key="1">
    <citation type="submission" date="2023-02" db="EMBL/GenBank/DDBJ databases">
        <authorList>
            <person name="Olszewska D."/>
        </authorList>
    </citation>
    <scope>NUCLEOTIDE SEQUENCE [LARGE SCALE GENOMIC DNA]</scope>
    <source>
        <strain evidence="2 3">FDU301</strain>
    </source>
</reference>
<dbReference type="SUPFAM" id="SSF52540">
    <property type="entry name" value="P-loop containing nucleoside triphosphate hydrolases"/>
    <property type="match status" value="1"/>
</dbReference>
<dbReference type="RefSeq" id="WP_274589513.1">
    <property type="nucleotide sequence ID" value="NZ_JARAOX010000241.1"/>
</dbReference>
<organism evidence="2 3">
    <name type="scientific">Priestia megaterium</name>
    <name type="common">Bacillus megaterium</name>
    <dbReference type="NCBI Taxonomy" id="1404"/>
    <lineage>
        <taxon>Bacteria</taxon>
        <taxon>Bacillati</taxon>
        <taxon>Bacillota</taxon>
        <taxon>Bacilli</taxon>
        <taxon>Bacillales</taxon>
        <taxon>Bacillaceae</taxon>
        <taxon>Priestia</taxon>
    </lineage>
</organism>
<sequence length="711" mass="83147">MIFIRRGSEPEKSFELLQEMQRLNEYLAHLRKVDGDDNYNLYTRRFQYKSLKKIDSIWYEELLKRFNYKCAYCETSVFHEDDVVNHFRPINGIKDDYTLKDHYLWLAYEWSNYYVTCSRCEGHKRNFFPIRRRYADFGGSVKYEKPLLVDPCSDNPEEHLIVEFTGRFFPKTEEGSTTIKLLNLNDEFLIRSRYKAMKNLLASVENFISQDYTNKNFSEIIKEEFDPKAEYILAKKYCLSRWIKNLNNQERRLILLDKANKQALESFVYKGFTTQKELIDLINTFLDTSNNVFDTTLDISHERKLVESIELVNIRGISFKYNFNLNDKGGPWLLLLGENGTGKSTILQSIALALSDNWTNLKVHPNSFVPEGEEGIIRVKTLDSLDPFEIIIRDNDIEYYSGHTSIPIIAYGSTRLLPKSSKRCRKVNDNIINLFPRNNRDYFLNHPTKGIKDRYLMEAIATAILDILPIGEKEIIDLIIEPKGMFVVQNNNTIPLNQLSSGYQNIIGITADIMRFLFDNSSVGHMAEGVVLIDELDAHLHPKWRLKIVDSLRKAFPNIQFIVTSHDPLTLRGINSKEVVVLKRDKQEISVMKNLPDAKGLMIDQILTSEFFELNTTLNTDVDNLIQRYYELLNEEDMSNYEKEELEKIENALRKPEIQYLGYTYREQLLYKVLDQFIAKRKAENNSFNELDPQTKGELFEIWGIDGDEKE</sequence>
<dbReference type="Gene3D" id="3.40.50.300">
    <property type="entry name" value="P-loop containing nucleotide triphosphate hydrolases"/>
    <property type="match status" value="1"/>
</dbReference>
<dbReference type="Gene3D" id="1.10.30.50">
    <property type="match status" value="1"/>
</dbReference>
<dbReference type="EMBL" id="JARAOX010000241">
    <property type="protein sequence ID" value="MDD9786684.1"/>
    <property type="molecule type" value="Genomic_DNA"/>
</dbReference>
<dbReference type="SMART" id="SM00382">
    <property type="entry name" value="AAA"/>
    <property type="match status" value="1"/>
</dbReference>
<gene>
    <name evidence="2" type="ORF">PVE99_30460</name>
</gene>
<accession>A0ABD4X353</accession>
<protein>
    <submittedName>
        <fullName evidence="2">AAA family ATPase</fullName>
    </submittedName>
</protein>
<dbReference type="CDD" id="cd00267">
    <property type="entry name" value="ABC_ATPase"/>
    <property type="match status" value="1"/>
</dbReference>
<dbReference type="Pfam" id="PF13304">
    <property type="entry name" value="AAA_21"/>
    <property type="match status" value="1"/>
</dbReference>
<name>A0ABD4X353_PRIMG</name>
<dbReference type="InterPro" id="IPR003959">
    <property type="entry name" value="ATPase_AAA_core"/>
</dbReference>
<feature type="domain" description="AAA+ ATPase" evidence="1">
    <location>
        <begin position="329"/>
        <end position="586"/>
    </location>
</feature>
<evidence type="ECO:0000313" key="2">
    <source>
        <dbReference type="EMBL" id="MDD9786684.1"/>
    </source>
</evidence>
<dbReference type="PANTHER" id="PTHR43581">
    <property type="entry name" value="ATP/GTP PHOSPHATASE"/>
    <property type="match status" value="1"/>
</dbReference>
<comment type="caution">
    <text evidence="2">The sequence shown here is derived from an EMBL/GenBank/DDBJ whole genome shotgun (WGS) entry which is preliminary data.</text>
</comment>
<evidence type="ECO:0000259" key="1">
    <source>
        <dbReference type="SMART" id="SM00382"/>
    </source>
</evidence>
<dbReference type="InterPro" id="IPR003593">
    <property type="entry name" value="AAA+_ATPase"/>
</dbReference>
<dbReference type="InterPro" id="IPR051396">
    <property type="entry name" value="Bact_Antivir_Def_Nuclease"/>
</dbReference>
<dbReference type="AlphaFoldDB" id="A0ABD4X353"/>
<proteinExistence type="predicted"/>
<dbReference type="InterPro" id="IPR027417">
    <property type="entry name" value="P-loop_NTPase"/>
</dbReference>
<dbReference type="PANTHER" id="PTHR43581:SF2">
    <property type="entry name" value="EXCINUCLEASE ATPASE SUBUNIT"/>
    <property type="match status" value="1"/>
</dbReference>
<evidence type="ECO:0000313" key="3">
    <source>
        <dbReference type="Proteomes" id="UP001213771"/>
    </source>
</evidence>
<dbReference type="Proteomes" id="UP001213771">
    <property type="component" value="Unassembled WGS sequence"/>
</dbReference>